<keyword evidence="2" id="KW-1185">Reference proteome</keyword>
<evidence type="ECO:0000313" key="3">
    <source>
        <dbReference type="RefSeq" id="XP_030978970.1"/>
    </source>
</evidence>
<sequence>MASLEIASICSIMPEMSLVAVYRIFITLLAMAPLVRLLVNVFRSWIQSKRHTLEKTKSEPKYVCPEASETFQAPSSDNLSSKSVISWQYQLRDTCVQLNIGLLGLQMGGSWDQDPECNRMAPLAHGLDGVRVGRKSYDFCNLIWTSLLDNDHSVVAESDIPPGTALTLRVGYFRQHDAIRPL</sequence>
<dbReference type="RefSeq" id="XP_030978970.1">
    <property type="nucleotide sequence ID" value="XM_031128921.1"/>
</dbReference>
<keyword evidence="1" id="KW-1133">Transmembrane helix</keyword>
<keyword evidence="1" id="KW-0472">Membrane</keyword>
<evidence type="ECO:0000256" key="1">
    <source>
        <dbReference type="SAM" id="Phobius"/>
    </source>
</evidence>
<organism evidence="2 3">
    <name type="scientific">Pyricularia grisea</name>
    <name type="common">Crabgrass-specific blast fungus</name>
    <name type="synonym">Magnaporthe grisea</name>
    <dbReference type="NCBI Taxonomy" id="148305"/>
    <lineage>
        <taxon>Eukaryota</taxon>
        <taxon>Fungi</taxon>
        <taxon>Dikarya</taxon>
        <taxon>Ascomycota</taxon>
        <taxon>Pezizomycotina</taxon>
        <taxon>Sordariomycetes</taxon>
        <taxon>Sordariomycetidae</taxon>
        <taxon>Magnaporthales</taxon>
        <taxon>Pyriculariaceae</taxon>
        <taxon>Pyricularia</taxon>
    </lineage>
</organism>
<reference evidence="2 3" key="1">
    <citation type="journal article" date="2019" name="Mol. Biol. Evol.">
        <title>Blast fungal genomes show frequent chromosomal changes, gene gains and losses, and effector gene turnover.</title>
        <authorList>
            <person name="Gomez Luciano L.B."/>
            <person name="Jason Tsai I."/>
            <person name="Chuma I."/>
            <person name="Tosa Y."/>
            <person name="Chen Y.H."/>
            <person name="Li J.Y."/>
            <person name="Li M.Y."/>
            <person name="Jade Lu M.Y."/>
            <person name="Nakayashiki H."/>
            <person name="Li W.H."/>
        </authorList>
    </citation>
    <scope>NUCLEOTIDE SEQUENCE [LARGE SCALE GENOMIC DNA]</scope>
    <source>
        <strain evidence="2 3">NI907</strain>
    </source>
</reference>
<proteinExistence type="predicted"/>
<keyword evidence="1" id="KW-0812">Transmembrane</keyword>
<dbReference type="Proteomes" id="UP000515153">
    <property type="component" value="Chromosome V"/>
</dbReference>
<dbReference type="AlphaFoldDB" id="A0A6P8AVQ0"/>
<gene>
    <name evidence="3" type="ORF">PgNI_08931</name>
</gene>
<reference evidence="3" key="3">
    <citation type="submission" date="2025-08" db="UniProtKB">
        <authorList>
            <consortium name="RefSeq"/>
        </authorList>
    </citation>
    <scope>IDENTIFICATION</scope>
    <source>
        <strain evidence="3">NI907</strain>
    </source>
</reference>
<reference evidence="3" key="2">
    <citation type="submission" date="2019-10" db="EMBL/GenBank/DDBJ databases">
        <authorList>
            <consortium name="NCBI Genome Project"/>
        </authorList>
    </citation>
    <scope>NUCLEOTIDE SEQUENCE</scope>
    <source>
        <strain evidence="3">NI907</strain>
    </source>
</reference>
<name>A0A6P8AVQ0_PYRGI</name>
<protein>
    <submittedName>
        <fullName evidence="3">Uncharacterized protein</fullName>
    </submittedName>
</protein>
<accession>A0A6P8AVQ0</accession>
<dbReference type="KEGG" id="pgri:PgNI_08931"/>
<evidence type="ECO:0000313" key="2">
    <source>
        <dbReference type="Proteomes" id="UP000515153"/>
    </source>
</evidence>
<feature type="transmembrane region" description="Helical" evidence="1">
    <location>
        <begin position="20"/>
        <end position="39"/>
    </location>
</feature>
<dbReference type="GeneID" id="41963829"/>